<dbReference type="VEuPathDB" id="FungiDB:PV10_02674"/>
<dbReference type="EMBL" id="KN847521">
    <property type="protein sequence ID" value="KIV94960.1"/>
    <property type="molecule type" value="Genomic_DNA"/>
</dbReference>
<dbReference type="InterPro" id="IPR050879">
    <property type="entry name" value="Acyltransferase_3"/>
</dbReference>
<dbReference type="GO" id="GO:0016747">
    <property type="term" value="F:acyltransferase activity, transferring groups other than amino-acyl groups"/>
    <property type="evidence" value="ECO:0007669"/>
    <property type="project" value="InterPro"/>
</dbReference>
<evidence type="ECO:0000313" key="4">
    <source>
        <dbReference type="Proteomes" id="UP000054302"/>
    </source>
</evidence>
<dbReference type="Pfam" id="PF01757">
    <property type="entry name" value="Acyl_transf_3"/>
    <property type="match status" value="1"/>
</dbReference>
<feature type="transmembrane region" description="Helical" evidence="1">
    <location>
        <begin position="66"/>
        <end position="87"/>
    </location>
</feature>
<dbReference type="PANTHER" id="PTHR23028">
    <property type="entry name" value="ACETYLTRANSFERASE"/>
    <property type="match status" value="1"/>
</dbReference>
<dbReference type="OrthoDB" id="5819582at2759"/>
<keyword evidence="4" id="KW-1185">Reference proteome</keyword>
<keyword evidence="1" id="KW-1133">Transmembrane helix</keyword>
<dbReference type="PANTHER" id="PTHR23028:SF134">
    <property type="entry name" value="PUTATIVE (AFU_ORTHOLOGUE AFUA_4G08520)-RELATED"/>
    <property type="match status" value="1"/>
</dbReference>
<name>A0A0D1WZM2_EXOME</name>
<feature type="transmembrane region" description="Helical" evidence="1">
    <location>
        <begin position="107"/>
        <end position="128"/>
    </location>
</feature>
<feature type="transmembrane region" description="Helical" evidence="1">
    <location>
        <begin position="336"/>
        <end position="357"/>
    </location>
</feature>
<protein>
    <recommendedName>
        <fullName evidence="2">Acyltransferase 3 domain-containing protein</fullName>
    </recommendedName>
</protein>
<dbReference type="GeneID" id="27320519"/>
<organism evidence="3 4">
    <name type="scientific">Exophiala mesophila</name>
    <name type="common">Black yeast-like fungus</name>
    <dbReference type="NCBI Taxonomy" id="212818"/>
    <lineage>
        <taxon>Eukaryota</taxon>
        <taxon>Fungi</taxon>
        <taxon>Dikarya</taxon>
        <taxon>Ascomycota</taxon>
        <taxon>Pezizomycotina</taxon>
        <taxon>Eurotiomycetes</taxon>
        <taxon>Chaetothyriomycetidae</taxon>
        <taxon>Chaetothyriales</taxon>
        <taxon>Herpotrichiellaceae</taxon>
        <taxon>Exophiala</taxon>
    </lineage>
</organism>
<feature type="transmembrane region" description="Helical" evidence="1">
    <location>
        <begin position="224"/>
        <end position="244"/>
    </location>
</feature>
<evidence type="ECO:0000256" key="1">
    <source>
        <dbReference type="SAM" id="Phobius"/>
    </source>
</evidence>
<sequence>MAENIPLMEEESHHRDAVWAVANPTARSRLARFKAYGIAMAPTLKRALPNYCRPEQISTPGNTQSAYLDALRGYAAFIVYIYHMYYIPAAVTWRRYPIISTLFGGPAMVSVFYVISGYALGYSLLLNMHRKDEARMLNGLASSTFRRYMRLYGSSVVGLFIALVIVRMHLYNGVYGVEVYQDTLWKQLGHWFADAFRFCNPFARNITDIKGNEPLSSNYLPQMWTIPVEFRGSVFLFAFCTAVCKLTPRMRMWAMWLVIVLGHCWQAVYISEFISGLFIAQLSICRNPDRVTGSIITSTVDSEKPRPPQTRLSKVLHSLLFSASIILLGQIDEGQGYLLIFGGFPWKYINHLIPFWWESTAEYLFWLAWGSFGLVYALEFYPTLRKPLSWTVSRYLGDISFGLYAMHVCFGMGIRSLYLDPWQQKYLGESSLACIFMVIIVTFIVITAADYFTKIDRMVVRYSKQIQDQFFSKWN</sequence>
<feature type="transmembrane region" description="Helical" evidence="1">
    <location>
        <begin position="401"/>
        <end position="418"/>
    </location>
</feature>
<evidence type="ECO:0000259" key="2">
    <source>
        <dbReference type="Pfam" id="PF01757"/>
    </source>
</evidence>
<feature type="transmembrane region" description="Helical" evidence="1">
    <location>
        <begin position="256"/>
        <end position="280"/>
    </location>
</feature>
<accession>A0A0D1WZM2</accession>
<dbReference type="HOGENOM" id="CLU_005679_13_6_1"/>
<dbReference type="AlphaFoldDB" id="A0A0D1WZM2"/>
<feature type="transmembrane region" description="Helical" evidence="1">
    <location>
        <begin position="363"/>
        <end position="381"/>
    </location>
</feature>
<reference evidence="3 4" key="1">
    <citation type="submission" date="2015-01" db="EMBL/GenBank/DDBJ databases">
        <title>The Genome Sequence of Exophiala mesophila CBS40295.</title>
        <authorList>
            <consortium name="The Broad Institute Genomics Platform"/>
            <person name="Cuomo C."/>
            <person name="de Hoog S."/>
            <person name="Gorbushina A."/>
            <person name="Stielow B."/>
            <person name="Teixiera M."/>
            <person name="Abouelleil A."/>
            <person name="Chapman S.B."/>
            <person name="Priest M."/>
            <person name="Young S.K."/>
            <person name="Wortman J."/>
            <person name="Nusbaum C."/>
            <person name="Birren B."/>
        </authorList>
    </citation>
    <scope>NUCLEOTIDE SEQUENCE [LARGE SCALE GENOMIC DNA]</scope>
    <source>
        <strain evidence="3 4">CBS 40295</strain>
    </source>
</reference>
<keyword evidence="1" id="KW-0812">Transmembrane</keyword>
<dbReference type="Proteomes" id="UP000054302">
    <property type="component" value="Unassembled WGS sequence"/>
</dbReference>
<dbReference type="RefSeq" id="XP_016226534.1">
    <property type="nucleotide sequence ID" value="XM_016367016.1"/>
</dbReference>
<dbReference type="STRING" id="212818.A0A0D1WZM2"/>
<evidence type="ECO:0000313" key="3">
    <source>
        <dbReference type="EMBL" id="KIV94960.1"/>
    </source>
</evidence>
<dbReference type="InterPro" id="IPR002656">
    <property type="entry name" value="Acyl_transf_3_dom"/>
</dbReference>
<feature type="transmembrane region" description="Helical" evidence="1">
    <location>
        <begin position="430"/>
        <end position="452"/>
    </location>
</feature>
<feature type="transmembrane region" description="Helical" evidence="1">
    <location>
        <begin position="149"/>
        <end position="170"/>
    </location>
</feature>
<keyword evidence="1" id="KW-0472">Membrane</keyword>
<gene>
    <name evidence="3" type="ORF">PV10_02674</name>
</gene>
<proteinExistence type="predicted"/>
<feature type="domain" description="Acyltransferase 3" evidence="2">
    <location>
        <begin position="66"/>
        <end position="446"/>
    </location>
</feature>